<feature type="signal peptide" evidence="1">
    <location>
        <begin position="1"/>
        <end position="24"/>
    </location>
</feature>
<evidence type="ECO:0000313" key="2">
    <source>
        <dbReference type="EMBL" id="TCN30145.1"/>
    </source>
</evidence>
<reference evidence="2 3" key="1">
    <citation type="submission" date="2019-03" db="EMBL/GenBank/DDBJ databases">
        <title>Genomic Encyclopedia of Type Strains, Phase IV (KMG-V): Genome sequencing to study the core and pangenomes of soil and plant-associated prokaryotes.</title>
        <authorList>
            <person name="Whitman W."/>
        </authorList>
    </citation>
    <scope>NUCLEOTIDE SEQUENCE [LARGE SCALE GENOMIC DNA]</scope>
    <source>
        <strain evidence="2 3">23C40</strain>
    </source>
</reference>
<dbReference type="Proteomes" id="UP000295043">
    <property type="component" value="Unassembled WGS sequence"/>
</dbReference>
<proteinExistence type="predicted"/>
<accession>A0A4R2BTF5</accession>
<feature type="chain" id="PRO_5020396578" evidence="1">
    <location>
        <begin position="25"/>
        <end position="113"/>
    </location>
</feature>
<evidence type="ECO:0000256" key="1">
    <source>
        <dbReference type="SAM" id="SignalP"/>
    </source>
</evidence>
<dbReference type="AlphaFoldDB" id="A0A4R2BTF5"/>
<name>A0A4R2BTF5_9HYPH</name>
<organism evidence="2 3">
    <name type="scientific">Sinorhizobium americanum</name>
    <dbReference type="NCBI Taxonomy" id="194963"/>
    <lineage>
        <taxon>Bacteria</taxon>
        <taxon>Pseudomonadati</taxon>
        <taxon>Pseudomonadota</taxon>
        <taxon>Alphaproteobacteria</taxon>
        <taxon>Hyphomicrobiales</taxon>
        <taxon>Rhizobiaceae</taxon>
        <taxon>Sinorhizobium/Ensifer group</taxon>
        <taxon>Sinorhizobium</taxon>
    </lineage>
</organism>
<keyword evidence="1" id="KW-0732">Signal</keyword>
<dbReference type="EMBL" id="SLVU01000008">
    <property type="protein sequence ID" value="TCN30145.1"/>
    <property type="molecule type" value="Genomic_DNA"/>
</dbReference>
<evidence type="ECO:0000313" key="3">
    <source>
        <dbReference type="Proteomes" id="UP000295043"/>
    </source>
</evidence>
<protein>
    <submittedName>
        <fullName evidence="2">Uncharacterized protein</fullName>
    </submittedName>
</protein>
<gene>
    <name evidence="2" type="ORF">EV184_10811</name>
</gene>
<comment type="caution">
    <text evidence="2">The sequence shown here is derived from an EMBL/GenBank/DDBJ whole genome shotgun (WGS) entry which is preliminary data.</text>
</comment>
<sequence length="113" mass="12433">MRPLSATACIAATCIFALVTSAEADDNTMRLCKTIGMYARTIMEKRQADVPMSAMMETIDRAMGPPAPEAAAKFAREMVMLAYQKPGFSVAENQQEAIAEFGNQMELVCFQER</sequence>
<dbReference type="RefSeq" id="WP_132075509.1">
    <property type="nucleotide sequence ID" value="NZ_SLVU01000008.1"/>
</dbReference>